<dbReference type="Proteomes" id="UP000292445">
    <property type="component" value="Unassembled WGS sequence"/>
</dbReference>
<organism evidence="2 3">
    <name type="scientific">Pigmentiphaga kullae</name>
    <dbReference type="NCBI Taxonomy" id="151784"/>
    <lineage>
        <taxon>Bacteria</taxon>
        <taxon>Pseudomonadati</taxon>
        <taxon>Pseudomonadota</taxon>
        <taxon>Betaproteobacteria</taxon>
        <taxon>Burkholderiales</taxon>
        <taxon>Alcaligenaceae</taxon>
        <taxon>Pigmentiphaga</taxon>
    </lineage>
</organism>
<keyword evidence="3" id="KW-1185">Reference proteome</keyword>
<dbReference type="GO" id="GO:0051920">
    <property type="term" value="F:peroxiredoxin activity"/>
    <property type="evidence" value="ECO:0007669"/>
    <property type="project" value="InterPro"/>
</dbReference>
<dbReference type="PANTHER" id="PTHR34846:SF11">
    <property type="entry name" value="4-CARBOXYMUCONOLACTONE DECARBOXYLASE FAMILY PROTEIN (AFU_ORTHOLOGUE AFUA_6G11590)"/>
    <property type="match status" value="1"/>
</dbReference>
<dbReference type="SUPFAM" id="SSF69118">
    <property type="entry name" value="AhpD-like"/>
    <property type="match status" value="1"/>
</dbReference>
<name>A0A4Q7NHB5_9BURK</name>
<dbReference type="OrthoDB" id="5987308at2"/>
<dbReference type="PANTHER" id="PTHR34846">
    <property type="entry name" value="4-CARBOXYMUCONOLACTONE DECARBOXYLASE FAMILY PROTEIN (AFU_ORTHOLOGUE AFUA_6G11590)"/>
    <property type="match status" value="1"/>
</dbReference>
<evidence type="ECO:0000259" key="1">
    <source>
        <dbReference type="Pfam" id="PF02627"/>
    </source>
</evidence>
<reference evidence="2 3" key="1">
    <citation type="submission" date="2019-02" db="EMBL/GenBank/DDBJ databases">
        <title>Genomic Encyclopedia of Type Strains, Phase IV (KMG-IV): sequencing the most valuable type-strain genomes for metagenomic binning, comparative biology and taxonomic classification.</title>
        <authorList>
            <person name="Goeker M."/>
        </authorList>
    </citation>
    <scope>NUCLEOTIDE SEQUENCE [LARGE SCALE GENOMIC DNA]</scope>
    <source>
        <strain evidence="2 3">K24</strain>
    </source>
</reference>
<dbReference type="Pfam" id="PF02627">
    <property type="entry name" value="CMD"/>
    <property type="match status" value="1"/>
</dbReference>
<dbReference type="AlphaFoldDB" id="A0A4Q7NHB5"/>
<gene>
    <name evidence="2" type="ORF">EV675_0212</name>
</gene>
<dbReference type="RefSeq" id="WP_130355595.1">
    <property type="nucleotide sequence ID" value="NZ_SGXC01000001.1"/>
</dbReference>
<accession>A0A4Q7NHB5</accession>
<comment type="caution">
    <text evidence="2">The sequence shown here is derived from an EMBL/GenBank/DDBJ whole genome shotgun (WGS) entry which is preliminary data.</text>
</comment>
<dbReference type="InterPro" id="IPR003779">
    <property type="entry name" value="CMD-like"/>
</dbReference>
<feature type="domain" description="Carboxymuconolactone decarboxylase-like" evidence="1">
    <location>
        <begin position="42"/>
        <end position="110"/>
    </location>
</feature>
<proteinExistence type="predicted"/>
<dbReference type="Gene3D" id="1.20.1290.10">
    <property type="entry name" value="AhpD-like"/>
    <property type="match status" value="1"/>
</dbReference>
<protein>
    <submittedName>
        <fullName evidence="2">4-carboxymuconolactone decarboxylase</fullName>
    </submittedName>
</protein>
<dbReference type="InterPro" id="IPR029032">
    <property type="entry name" value="AhpD-like"/>
</dbReference>
<evidence type="ECO:0000313" key="3">
    <source>
        <dbReference type="Proteomes" id="UP000292445"/>
    </source>
</evidence>
<dbReference type="EMBL" id="SGXC01000001">
    <property type="protein sequence ID" value="RZS84208.1"/>
    <property type="molecule type" value="Genomic_DNA"/>
</dbReference>
<evidence type="ECO:0000313" key="2">
    <source>
        <dbReference type="EMBL" id="RZS84208.1"/>
    </source>
</evidence>
<sequence>MPRLNPPDVEQMSEHQRRVYDAIASGPRGKVRGPLAIWLHRPGLAEHAQALGQYCRYDSSLPPRLSELAILTMAALWRAPFEWWAHHPIALKAGLDAEVAEQIRAGATPVFAQRDESVVYRFVRELVETRQVPDALYQEALEILGKDGVVDLVGMAGYYTLISMTLSVFEIPTPDGSTVEFGR</sequence>